<feature type="repeat" description="ANK" evidence="3">
    <location>
        <begin position="1494"/>
        <end position="1520"/>
    </location>
</feature>
<evidence type="ECO:0000259" key="5">
    <source>
        <dbReference type="Pfam" id="PF24883"/>
    </source>
</evidence>
<dbReference type="InterPro" id="IPR002110">
    <property type="entry name" value="Ankyrin_rpt"/>
</dbReference>
<feature type="repeat" description="ANK" evidence="3">
    <location>
        <begin position="876"/>
        <end position="908"/>
    </location>
</feature>
<dbReference type="PANTHER" id="PTHR24198:SF165">
    <property type="entry name" value="ANKYRIN REPEAT-CONTAINING PROTEIN-RELATED"/>
    <property type="match status" value="1"/>
</dbReference>
<evidence type="ECO:0000313" key="6">
    <source>
        <dbReference type="EMBL" id="RFN46021.1"/>
    </source>
</evidence>
<protein>
    <submittedName>
        <fullName evidence="6">Ankyrin repeat protein</fullName>
    </submittedName>
</protein>
<evidence type="ECO:0000256" key="3">
    <source>
        <dbReference type="PROSITE-ProRule" id="PRU00023"/>
    </source>
</evidence>
<sequence length="2098" mass="234959">MAEPVSMAASIAGIISLTDTVFRYAFRYSRSVAGAKEDIQRLSEEINSLSAVLRILRALACDLQAQGQEFDCALRVDLLAECERTFEKLKKRLNKAGDDLSGPSKLQALARQLKWPFSASETKELLADVSRYKNTISLAASADSMRQLQLLLSKQSDRFDKIDQALEKASQKIEISTQILVNREKKAVLDFFMHPSLNPQRNLDQSIKWRQPTTGTWLLESEELKQWYSTPGSRLWLKGIPGGGKTVLAGAVIQEALTRALSASSTIGVAFFFCDYKNEATQSPVNILGSIAYQIALQKDEAFEELNNYYQELHPERSLTQSPDTDELRATISRMSKQFDHLYIIIDGVDECRDEVEDVAAAVHDLAEFSDYNSTALFSRDEAEIEAALDGDFRHVAISARNEDIEKYIRAEMMLRESNGRLVVKDLTVKDKIEEQLVRRAKGMFRWVACQLDYMSELWTDADRLKALDHLPDTLHDSYFRILRKINKLPDKTRDMVRLCLQLLAVFPEPLTIQELCQAISTPDTFGAPLGQIVDQDLVARKCSSLIRKSADSQYFEFAHFTVQEFLSDATLVSFPEFASYRISKLEDEPVLGLLCLKFIQLKNFESEPFDKRKADALSFYSHAATRWPQLTANGFQSQELLHAAQSLFRPTEGGIFSGWLSVFMSALSVDMGMGFLDGSDVSIEFESLHIYRPIHIAAALNLPEICSFLINEGVNVNTPCDLGTPMEIALSSFLRHCDWYGAEIDQEISAGGLVPTEFEIDRLRAHVERCWSTGQRDEQLGISLEAFNDYLLKSPFLDTEWGLKLGRLIWSTAVAMELPFTKDSSRTNSKIALSLESLMVKINFAIVDDNCQSLAVCLDDGRVGVNEVGCWDLWPSETLLHNAIRRKAVNCVDLLLERGSDPYAKTDSDKDAVLLSGRMESLDLLEALARHGISLLSVDEVGWNIWHFAGGLSDSRDYRNALFGTHFQESQKGLQVKTVDGMTPLNCAFSHRNTHVLLELISRCNRIPSFWEGQGPIFPYAFNLQSEEIIRSLLRNVLDLESSGFHSATPLHRLGHAASPDWVKFLTNLFPEACMSRCAGRLPLELYVDDCIRAAVVAKKEILTLLTFADVFCKFDEEGRDPWTFLCSSVSRVGSKIVTEVWNCFQQALTHYLLQGCIKCYEDKNRECGLQPFVSMVVQMHDGDNLLPTYIIDHETLNREIGLSQFWKPRGECSVHFLKVAIAAFDAKVVRVLIRYSASLNALVGDETAFHYAFHPEHALSLSSYPNGKEIIELILNTQDCENLKALSKASQMSGLIHTLAHSKWNKADAHWILQLLVEKGLDIDEFNESSSHAPGMAPLTWHLEHESLVMAEVLIDMGANLNGTDRSAVNTHESRVFRPVHSCSISGNVDCLKRMSVVSRGTDVQMLWGASYKSRLDTPADILFEAMTGFHMACFKGHLGCVNFFLQDAMFDKDSTSEAGHTGLHFAAMADYTVIIEQLIRFGCDVMAKCKDGRTPLHYAVFEQRVAAVRTLIDFGAENTCDKYFKTPLSMAERLPSAEITRILEKKFRRQPRASLNDRFIITLLLQLKSAIEIGDLEGCQALISQGCPLNTPIPRTGSSTPLAYSLGCKQIVIAEWLLKKGALVLGVHAFTVPSVDAIMTTLDLPDFTAFLPALLQAFTEQGGNWDDIAFILVACAAESGQEAGLKVILTYLRSQTTTSPLSRLFQHRSDFSGFFFEYDPLHNSAYDGKYGVVQLLLENGAPVDLVDDSGITPLAVAATSRITDLLISFGASPTPLLTKSLAANLAYWPENGMQALESLTIAFLQQSGLPSTKWMDIYLATYHDFDEAGLTPIPSQIRSFMEHCRNRSSEGVNYIAGLPTGFGVRLLFQSYDTLYGVEPFPWHLYGPYRFSKISFLKEHYHHVCRRFGFPAFATWANLEPVQGWSPLCRAASQNSTEKMENCLSLGADIEFEGCPLGSALMIASACGQLDAVKLLVRRDARVCYNGRVGRLSVFKVATSKIVKAWLLVGRFNDQQRMKCSPEHDSTETKLWSGFVQARANLHGYELVRDDESRIDCAKRLMDYKRNLRGRVAPYIDGLIFNNHQERALSAFSSDM</sequence>
<evidence type="ECO:0000256" key="2">
    <source>
        <dbReference type="ARBA" id="ARBA00023043"/>
    </source>
</evidence>
<feature type="domain" description="Nephrocystin 3-like N-terminal" evidence="5">
    <location>
        <begin position="214"/>
        <end position="367"/>
    </location>
</feature>
<evidence type="ECO:0000256" key="1">
    <source>
        <dbReference type="ARBA" id="ARBA00022737"/>
    </source>
</evidence>
<evidence type="ECO:0000256" key="4">
    <source>
        <dbReference type="SAM" id="Coils"/>
    </source>
</evidence>
<dbReference type="STRING" id="2594813.A0A395MDU3"/>
<reference evidence="6 7" key="1">
    <citation type="journal article" date="2018" name="PLoS Pathog.">
        <title>Evolution of structural diversity of trichothecenes, a family of toxins produced by plant pathogenic and entomopathogenic fungi.</title>
        <authorList>
            <person name="Proctor R.H."/>
            <person name="McCormick S.P."/>
            <person name="Kim H.S."/>
            <person name="Cardoza R.E."/>
            <person name="Stanley A.M."/>
            <person name="Lindo L."/>
            <person name="Kelly A."/>
            <person name="Brown D.W."/>
            <person name="Lee T."/>
            <person name="Vaughan M.M."/>
            <person name="Alexander N.J."/>
            <person name="Busman M."/>
            <person name="Gutierrez S."/>
        </authorList>
    </citation>
    <scope>NUCLEOTIDE SEQUENCE [LARGE SCALE GENOMIC DNA]</scope>
    <source>
        <strain evidence="6 7">NRRL 13405</strain>
    </source>
</reference>
<keyword evidence="1" id="KW-0677">Repeat</keyword>
<comment type="caution">
    <text evidence="6">The sequence shown here is derived from an EMBL/GenBank/DDBJ whole genome shotgun (WGS) entry which is preliminary data.</text>
</comment>
<dbReference type="EMBL" id="PXXK01000325">
    <property type="protein sequence ID" value="RFN46021.1"/>
    <property type="molecule type" value="Genomic_DNA"/>
</dbReference>
<proteinExistence type="predicted"/>
<dbReference type="SMART" id="SM00248">
    <property type="entry name" value="ANK"/>
    <property type="match status" value="14"/>
</dbReference>
<dbReference type="Gene3D" id="3.40.50.300">
    <property type="entry name" value="P-loop containing nucleotide triphosphate hydrolases"/>
    <property type="match status" value="1"/>
</dbReference>
<dbReference type="PROSITE" id="PS50088">
    <property type="entry name" value="ANK_REPEAT"/>
    <property type="match status" value="4"/>
</dbReference>
<evidence type="ECO:0000313" key="7">
    <source>
        <dbReference type="Proteomes" id="UP000265631"/>
    </source>
</evidence>
<keyword evidence="7" id="KW-1185">Reference proteome</keyword>
<feature type="coiled-coil region" evidence="4">
    <location>
        <begin position="32"/>
        <end position="99"/>
    </location>
</feature>
<dbReference type="InterPro" id="IPR027417">
    <property type="entry name" value="P-loop_NTPase"/>
</dbReference>
<dbReference type="Proteomes" id="UP000265631">
    <property type="component" value="Unassembled WGS sequence"/>
</dbReference>
<organism evidence="6 7">
    <name type="scientific">Fusarium flagelliforme</name>
    <dbReference type="NCBI Taxonomy" id="2675880"/>
    <lineage>
        <taxon>Eukaryota</taxon>
        <taxon>Fungi</taxon>
        <taxon>Dikarya</taxon>
        <taxon>Ascomycota</taxon>
        <taxon>Pezizomycotina</taxon>
        <taxon>Sordariomycetes</taxon>
        <taxon>Hypocreomycetidae</taxon>
        <taxon>Hypocreales</taxon>
        <taxon>Nectriaceae</taxon>
        <taxon>Fusarium</taxon>
        <taxon>Fusarium incarnatum-equiseti species complex</taxon>
    </lineage>
</organism>
<dbReference type="SUPFAM" id="SSF48403">
    <property type="entry name" value="Ankyrin repeat"/>
    <property type="match status" value="4"/>
</dbReference>
<feature type="repeat" description="ANK" evidence="3">
    <location>
        <begin position="1461"/>
        <end position="1493"/>
    </location>
</feature>
<dbReference type="Pfam" id="PF24883">
    <property type="entry name" value="NPHP3_N"/>
    <property type="match status" value="1"/>
</dbReference>
<dbReference type="PROSITE" id="PS50297">
    <property type="entry name" value="ANK_REP_REGION"/>
    <property type="match status" value="3"/>
</dbReference>
<dbReference type="InterPro" id="IPR036770">
    <property type="entry name" value="Ankyrin_rpt-contain_sf"/>
</dbReference>
<dbReference type="SUPFAM" id="SSF52540">
    <property type="entry name" value="P-loop containing nucleoside triphosphate hydrolases"/>
    <property type="match status" value="1"/>
</dbReference>
<keyword evidence="4" id="KW-0175">Coiled coil</keyword>
<dbReference type="InterPro" id="IPR056884">
    <property type="entry name" value="NPHP3-like_N"/>
</dbReference>
<gene>
    <name evidence="6" type="ORF">FIE12Z_9709</name>
</gene>
<keyword evidence="2 3" id="KW-0040">ANK repeat</keyword>
<dbReference type="PANTHER" id="PTHR24198">
    <property type="entry name" value="ANKYRIN REPEAT AND PROTEIN KINASE DOMAIN-CONTAINING PROTEIN"/>
    <property type="match status" value="1"/>
</dbReference>
<dbReference type="GO" id="GO:0005737">
    <property type="term" value="C:cytoplasm"/>
    <property type="evidence" value="ECO:0007669"/>
    <property type="project" value="TreeGrafter"/>
</dbReference>
<feature type="repeat" description="ANK" evidence="3">
    <location>
        <begin position="1719"/>
        <end position="1751"/>
    </location>
</feature>
<dbReference type="Pfam" id="PF12796">
    <property type="entry name" value="Ank_2"/>
    <property type="match status" value="1"/>
</dbReference>
<accession>A0A395MDU3</accession>
<dbReference type="Gene3D" id="1.25.40.20">
    <property type="entry name" value="Ankyrin repeat-containing domain"/>
    <property type="match status" value="5"/>
</dbReference>
<name>A0A395MDU3_9HYPO</name>